<evidence type="ECO:0000256" key="2">
    <source>
        <dbReference type="ARBA" id="ARBA00023239"/>
    </source>
</evidence>
<feature type="active site" description="Schiff-base intermediate with substrate" evidence="5">
    <location>
        <position position="172"/>
    </location>
</feature>
<name>A0A1Z2XQA5_9FIRM</name>
<feature type="binding site" evidence="6">
    <location>
        <position position="47"/>
    </location>
    <ligand>
        <name>pyruvate</name>
        <dbReference type="ChEBI" id="CHEBI:15361"/>
    </ligand>
</feature>
<evidence type="ECO:0000313" key="7">
    <source>
        <dbReference type="EMBL" id="ASB40622.1"/>
    </source>
</evidence>
<dbReference type="PANTHER" id="PTHR12128">
    <property type="entry name" value="DIHYDRODIPICOLINATE SYNTHASE"/>
    <property type="match status" value="1"/>
</dbReference>
<dbReference type="InterPro" id="IPR002220">
    <property type="entry name" value="DapA-like"/>
</dbReference>
<dbReference type="PANTHER" id="PTHR12128:SF66">
    <property type="entry name" value="4-HYDROXY-2-OXOGLUTARATE ALDOLASE, MITOCHONDRIAL"/>
    <property type="match status" value="1"/>
</dbReference>
<evidence type="ECO:0000313" key="9">
    <source>
        <dbReference type="Proteomes" id="UP000196710"/>
    </source>
</evidence>
<dbReference type="GO" id="GO:0008840">
    <property type="term" value="F:4-hydroxy-tetrahydrodipicolinate synthase activity"/>
    <property type="evidence" value="ECO:0007669"/>
    <property type="project" value="TreeGrafter"/>
</dbReference>
<evidence type="ECO:0000256" key="6">
    <source>
        <dbReference type="PIRSR" id="PIRSR001365-2"/>
    </source>
</evidence>
<keyword evidence="9" id="KW-1185">Reference proteome</keyword>
<dbReference type="SMART" id="SM01130">
    <property type="entry name" value="DHDPS"/>
    <property type="match status" value="1"/>
</dbReference>
<sequence>MYKPYGIIPPIITPFDDQGYVDCPALAQMSRFLVDNGVHGLFPFGTTGEFYAVSDGEFIKGLETVRDAVKGKANRYGKPIQLIAGCSHITTREVIRLIKLVEQVGGYDAISVLTPMFVSQTQAELYTYYKTIADSTEMPIIMYNNKPKTNVTIEPATVSRLARACPNIIGIKDSTGDMTNTEEYLRLTRDLRERFDVIMGRDTLICAGLHYGCSGAVASCANVAPRVVADIYDKFHDGDYKGSLEAQYRLAPLRIACSMGTFPEVIKEGLNLQGLQVGKCLEPIGELTVEEKEKLRTVLREMELI</sequence>
<reference evidence="8 10" key="3">
    <citation type="submission" date="2020-11" db="EMBL/GenBank/DDBJ databases">
        <title>Closed and high quality bacterial genomes of the OMM12 community.</title>
        <authorList>
            <person name="Marbouty M."/>
            <person name="Lamy-Besnier Q."/>
            <person name="Debarbieux L."/>
            <person name="Koszul R."/>
        </authorList>
    </citation>
    <scope>NUCLEOTIDE SEQUENCE [LARGE SCALE GENOMIC DNA]</scope>
    <source>
        <strain evidence="8 10">KB18</strain>
    </source>
</reference>
<dbReference type="RefSeq" id="WP_066533660.1">
    <property type="nucleotide sequence ID" value="NZ_CAPVCI010000016.1"/>
</dbReference>
<dbReference type="InterPro" id="IPR013785">
    <property type="entry name" value="Aldolase_TIM"/>
</dbReference>
<evidence type="ECO:0000313" key="8">
    <source>
        <dbReference type="EMBL" id="QQR29899.1"/>
    </source>
</evidence>
<accession>A0A1Z2XQA5</accession>
<proteinExistence type="inferred from homology"/>
<dbReference type="Gene3D" id="3.20.20.70">
    <property type="entry name" value="Aldolase class I"/>
    <property type="match status" value="1"/>
</dbReference>
<reference evidence="9" key="2">
    <citation type="submission" date="2017-05" db="EMBL/GenBank/DDBJ databases">
        <title>Improved OligoMM genomes.</title>
        <authorList>
            <person name="Garzetti D."/>
        </authorList>
    </citation>
    <scope>NUCLEOTIDE SEQUENCE [LARGE SCALE GENOMIC DNA]</scope>
    <source>
        <strain evidence="9">KB18</strain>
    </source>
</reference>
<feature type="active site" description="Proton donor/acceptor" evidence="5">
    <location>
        <position position="143"/>
    </location>
</feature>
<reference evidence="7" key="1">
    <citation type="journal article" date="2017" name="Genome Announc.">
        <title>High-Quality Whole-Genome Sequences of the Oligo-Mouse-Microbiota Bacterial Community.</title>
        <authorList>
            <person name="Garzetti D."/>
            <person name="Brugiroux S."/>
            <person name="Bunk B."/>
            <person name="Pukall R."/>
            <person name="McCoy K.D."/>
            <person name="Macpherson A.J."/>
            <person name="Stecher B."/>
        </authorList>
    </citation>
    <scope>NUCLEOTIDE SEQUENCE</scope>
    <source>
        <strain evidence="7">KB18</strain>
    </source>
</reference>
<dbReference type="PRINTS" id="PR00146">
    <property type="entry name" value="DHPICSNTHASE"/>
</dbReference>
<dbReference type="Proteomes" id="UP000196710">
    <property type="component" value="Chromosome"/>
</dbReference>
<evidence type="ECO:0000256" key="1">
    <source>
        <dbReference type="ARBA" id="ARBA00007592"/>
    </source>
</evidence>
<dbReference type="PIRSF" id="PIRSF001365">
    <property type="entry name" value="DHDPS"/>
    <property type="match status" value="1"/>
</dbReference>
<evidence type="ECO:0000313" key="10">
    <source>
        <dbReference type="Proteomes" id="UP000596035"/>
    </source>
</evidence>
<feature type="binding site" evidence="6">
    <location>
        <position position="217"/>
    </location>
    <ligand>
        <name>pyruvate</name>
        <dbReference type="ChEBI" id="CHEBI:15361"/>
    </ligand>
</feature>
<dbReference type="Pfam" id="PF00701">
    <property type="entry name" value="DHDPS"/>
    <property type="match status" value="1"/>
</dbReference>
<evidence type="ECO:0000256" key="3">
    <source>
        <dbReference type="ARBA" id="ARBA00023270"/>
    </source>
</evidence>
<dbReference type="CDD" id="cd00408">
    <property type="entry name" value="DHDPS-like"/>
    <property type="match status" value="1"/>
</dbReference>
<dbReference type="EMBL" id="CP065321">
    <property type="protein sequence ID" value="QQR29899.1"/>
    <property type="molecule type" value="Genomic_DNA"/>
</dbReference>
<evidence type="ECO:0000256" key="4">
    <source>
        <dbReference type="PIRNR" id="PIRNR001365"/>
    </source>
</evidence>
<dbReference type="Proteomes" id="UP000596035">
    <property type="component" value="Chromosome"/>
</dbReference>
<dbReference type="EMBL" id="CP021422">
    <property type="protein sequence ID" value="ASB40622.1"/>
    <property type="molecule type" value="Genomic_DNA"/>
</dbReference>
<keyword evidence="3" id="KW-0704">Schiff base</keyword>
<comment type="similarity">
    <text evidence="1 4">Belongs to the DapA family.</text>
</comment>
<dbReference type="KEGG" id="amur:ADH66_08095"/>
<dbReference type="InterPro" id="IPR020624">
    <property type="entry name" value="Schiff_base-form_aldolases_CS"/>
</dbReference>
<keyword evidence="2 4" id="KW-0456">Lyase</keyword>
<protein>
    <submittedName>
        <fullName evidence="8">Dihydrodipicolinate synthase family protein</fullName>
    </submittedName>
</protein>
<dbReference type="SUPFAM" id="SSF51569">
    <property type="entry name" value="Aldolase"/>
    <property type="match status" value="1"/>
</dbReference>
<evidence type="ECO:0000256" key="5">
    <source>
        <dbReference type="PIRSR" id="PIRSR001365-1"/>
    </source>
</evidence>
<dbReference type="PROSITE" id="PS00665">
    <property type="entry name" value="DHDPS_1"/>
    <property type="match status" value="1"/>
</dbReference>
<dbReference type="AlphaFoldDB" id="A0A1Z2XQA5"/>
<gene>
    <name evidence="7" type="ORF">ADH66_08095</name>
    <name evidence="8" type="ORF">I5Q82_18130</name>
</gene>
<organism evidence="8 10">
    <name type="scientific">Acutalibacter muris</name>
    <dbReference type="NCBI Taxonomy" id="1796620"/>
    <lineage>
        <taxon>Bacteria</taxon>
        <taxon>Bacillati</taxon>
        <taxon>Bacillota</taxon>
        <taxon>Clostridia</taxon>
        <taxon>Eubacteriales</taxon>
        <taxon>Acutalibacteraceae</taxon>
        <taxon>Acutalibacter</taxon>
    </lineage>
</organism>